<feature type="region of interest" description="Disordered" evidence="1">
    <location>
        <begin position="1114"/>
        <end position="1139"/>
    </location>
</feature>
<dbReference type="Proteomes" id="UP000747399">
    <property type="component" value="Unassembled WGS sequence"/>
</dbReference>
<feature type="compositionally biased region" description="Low complexity" evidence="1">
    <location>
        <begin position="507"/>
        <end position="534"/>
    </location>
</feature>
<feature type="compositionally biased region" description="Basic and acidic residues" evidence="1">
    <location>
        <begin position="566"/>
        <end position="587"/>
    </location>
</feature>
<dbReference type="SUPFAM" id="SSF52540">
    <property type="entry name" value="P-loop containing nucleoside triphosphate hydrolases"/>
    <property type="match status" value="1"/>
</dbReference>
<comment type="caution">
    <text evidence="2">The sequence shown here is derived from an EMBL/GenBank/DDBJ whole genome shotgun (WGS) entry which is preliminary data.</text>
</comment>
<feature type="compositionally biased region" description="Basic and acidic residues" evidence="1">
    <location>
        <begin position="376"/>
        <end position="386"/>
    </location>
</feature>
<feature type="compositionally biased region" description="Polar residues" evidence="1">
    <location>
        <begin position="589"/>
        <end position="606"/>
    </location>
</feature>
<keyword evidence="3" id="KW-1185">Reference proteome</keyword>
<dbReference type="PANTHER" id="PTHR33477:SF2">
    <property type="entry name" value="2-PHOSPHOGLYCERATE KINASE"/>
    <property type="match status" value="1"/>
</dbReference>
<feature type="compositionally biased region" description="Polar residues" evidence="1">
    <location>
        <begin position="1014"/>
        <end position="1027"/>
    </location>
</feature>
<feature type="region of interest" description="Disordered" evidence="1">
    <location>
        <begin position="638"/>
        <end position="768"/>
    </location>
</feature>
<dbReference type="InterPro" id="IPR027417">
    <property type="entry name" value="P-loop_NTPase"/>
</dbReference>
<proteinExistence type="predicted"/>
<evidence type="ECO:0000313" key="3">
    <source>
        <dbReference type="Proteomes" id="UP000747399"/>
    </source>
</evidence>
<gene>
    <name evidence="2" type="ORF">Vafri_4525</name>
</gene>
<feature type="region of interest" description="Disordered" evidence="1">
    <location>
        <begin position="1169"/>
        <end position="1200"/>
    </location>
</feature>
<evidence type="ECO:0000313" key="2">
    <source>
        <dbReference type="EMBL" id="GIL47896.1"/>
    </source>
</evidence>
<dbReference type="EMBL" id="BNCO01000005">
    <property type="protein sequence ID" value="GIL47896.1"/>
    <property type="molecule type" value="Genomic_DNA"/>
</dbReference>
<organism evidence="2 3">
    <name type="scientific">Volvox africanus</name>
    <dbReference type="NCBI Taxonomy" id="51714"/>
    <lineage>
        <taxon>Eukaryota</taxon>
        <taxon>Viridiplantae</taxon>
        <taxon>Chlorophyta</taxon>
        <taxon>core chlorophytes</taxon>
        <taxon>Chlorophyceae</taxon>
        <taxon>CS clade</taxon>
        <taxon>Chlamydomonadales</taxon>
        <taxon>Volvocaceae</taxon>
        <taxon>Volvox</taxon>
    </lineage>
</organism>
<evidence type="ECO:0000256" key="1">
    <source>
        <dbReference type="SAM" id="MobiDB-lite"/>
    </source>
</evidence>
<feature type="region of interest" description="Disordered" evidence="1">
    <location>
        <begin position="952"/>
        <end position="985"/>
    </location>
</feature>
<feature type="region of interest" description="Disordered" evidence="1">
    <location>
        <begin position="299"/>
        <end position="618"/>
    </location>
</feature>
<feature type="region of interest" description="Disordered" evidence="1">
    <location>
        <begin position="1014"/>
        <end position="1042"/>
    </location>
</feature>
<reference evidence="2" key="1">
    <citation type="journal article" date="2021" name="Proc. Natl. Acad. Sci. U.S.A.">
        <title>Three genomes in the algal genus Volvox reveal the fate of a haploid sex-determining region after a transition to homothallism.</title>
        <authorList>
            <person name="Yamamoto K."/>
            <person name="Hamaji T."/>
            <person name="Kawai-Toyooka H."/>
            <person name="Matsuzaki R."/>
            <person name="Takahashi F."/>
            <person name="Nishimura Y."/>
            <person name="Kawachi M."/>
            <person name="Noguchi H."/>
            <person name="Minakuchi Y."/>
            <person name="Umen J.G."/>
            <person name="Toyoda A."/>
            <person name="Nozaki H."/>
        </authorList>
    </citation>
    <scope>NUCLEOTIDE SEQUENCE</scope>
    <source>
        <strain evidence="2">NIES-3780</strain>
    </source>
</reference>
<dbReference type="AlphaFoldDB" id="A0A8J4AUG9"/>
<feature type="region of interest" description="Disordered" evidence="1">
    <location>
        <begin position="180"/>
        <end position="212"/>
    </location>
</feature>
<sequence>MISMASTGRREEEPSRTGYASSGRAPPQNAKKRAVSSKYDVHKVKVWLGDKRDHYYILSRFLISRSLTITKIPSTKAVKIALELKKHLVDHDKLSVSQDELEETLFSLMREKGYGQAYIDCYRTVSEFYQLRQPLVIILCGAPCTGKSTIAQQLAARLNMPNVMQTDVICELMRRGRGGSLAPQPPWNRSADSTSRPVSPLADGKGAAVAPRNGEKEMCDQVSGAVTHGGGSSLDAWLLSEFQSECQLVRRALQGDFNKALNDGKPLIVEGVHLDPGQLLKELQELGIVILPVEPVPVTPASSNPPSGQRSPPPPMARLSDSQASGELPGVEEEGLERGGCSDRCSSPLPQPVFLPSSKPSPGAATPDGTDGVVVFRREDDIERSPRVRRPSPLGNSSGPRSLLEDGTQSSDVVLSAGAARKQQQEQQGRLCQKHVSWGAVAEKKGHQDGEEGEPEAGSDEGQAYQGPEVREDNGQMDGDGEGDERRRGEGGKAARRPRWRHASSRAAAPAVSGTAAAVPAPQRRRTPPATAATGVGFQLPSHHQDFPLSGQGWEQTHSCLDDTTFESKDGERVPPAMDSRDKEHAGHSPNSSESRTGIAQGTSGTVPPLELRPGRETVDAHVQLRLRIAERRPAGREALGTGPLRVRIDATLPSDGSSQTGNLPAAGGSPFQLPGAGSSEAAELLGGQDSREQCRWGGASFHGGSSPRASTYNLDDGSSDVNNYGDADTDGAASGGSSPLRGMTPAPRTVTAASSDLDDTFPPIRRAKSHPVISSTGRVDHDEGEDEAEIAGKEQRQETEVVLHNAVVGSGDELVPDRGTDAAVGKGNGGSLLGTAAQVTLIDGAAAATAASIAASVRGGEAASGATGSQGWGGGDTAPRPLDRARSHQMLLSGGSLRHASGVVTTGHGILHHLQQSSNPGFYRNGSLSTMDLHSFRSSLAGILRMGSVAHGSRLSPSPRLNRVTPLDRAGSSCCATPSASGSPSKLAYLSKQAAREQLLPVIPLQHQELQTGSYTSSAQQKQNQRIGAADGEGADSIGAGEPGEALLRVADSGLPGDGGEMACYTIPVHLHDTMHLRAASSAAGAVAAIVAAGEGPEAANVEIASVDLVSTPAPVKQPPREAHVEGGGPATGGAGGGPALPPLFVPVVLCMSEADHRLALEDNTTVFDRGGGNTESTRVTASGEGLGKRPSEADGPDPEEVLRRAQTIQQYLCTFESQGMPVLNVRYGNFGEALDVLHEYVLMCIQAAMEQLNESRARDGDMGSVAAVAAVQ</sequence>
<feature type="compositionally biased region" description="Polar residues" evidence="1">
    <location>
        <begin position="975"/>
        <end position="985"/>
    </location>
</feature>
<feature type="compositionally biased region" description="Gly residues" evidence="1">
    <location>
        <begin position="1127"/>
        <end position="1139"/>
    </location>
</feature>
<feature type="compositionally biased region" description="Basic residues" evidence="1">
    <location>
        <begin position="494"/>
        <end position="504"/>
    </location>
</feature>
<dbReference type="Gene3D" id="3.40.50.300">
    <property type="entry name" value="P-loop containing nucleotide triphosphate hydrolases"/>
    <property type="match status" value="1"/>
</dbReference>
<protein>
    <submittedName>
        <fullName evidence="2">Uncharacterized protein</fullName>
    </submittedName>
</protein>
<feature type="region of interest" description="Disordered" evidence="1">
    <location>
        <begin position="863"/>
        <end position="883"/>
    </location>
</feature>
<name>A0A8J4AUG9_9CHLO</name>
<feature type="region of interest" description="Disordered" evidence="1">
    <location>
        <begin position="1"/>
        <end position="36"/>
    </location>
</feature>
<feature type="compositionally biased region" description="Basic and acidic residues" evidence="1">
    <location>
        <begin position="484"/>
        <end position="493"/>
    </location>
</feature>
<accession>A0A8J4AUG9</accession>
<dbReference type="PANTHER" id="PTHR33477">
    <property type="entry name" value="P-LOOP NTPASE DOMAIN-CONTAINING PROTEIN LPA1 HOMOLOG 1"/>
    <property type="match status" value="1"/>
</dbReference>